<keyword evidence="7" id="KW-1185">Reference proteome</keyword>
<dbReference type="AlphaFoldDB" id="A0A5A8F5U0"/>
<keyword evidence="3 5" id="KW-1133">Transmembrane helix</keyword>
<dbReference type="EMBL" id="VFJB01000009">
    <property type="protein sequence ID" value="KAA0257028.1"/>
    <property type="molecule type" value="Genomic_DNA"/>
</dbReference>
<protein>
    <submittedName>
        <fullName evidence="6">CidB/LrgB family autolysis modulator</fullName>
    </submittedName>
</protein>
<evidence type="ECO:0000256" key="1">
    <source>
        <dbReference type="ARBA" id="ARBA00004141"/>
    </source>
</evidence>
<name>A0A5A8F5U0_9BACT</name>
<comment type="caution">
    <text evidence="6">The sequence shown here is derived from an EMBL/GenBank/DDBJ whole genome shotgun (WGS) entry which is preliminary data.</text>
</comment>
<dbReference type="InterPro" id="IPR007300">
    <property type="entry name" value="CidB/LrgB"/>
</dbReference>
<feature type="transmembrane region" description="Helical" evidence="5">
    <location>
        <begin position="6"/>
        <end position="26"/>
    </location>
</feature>
<evidence type="ECO:0000313" key="6">
    <source>
        <dbReference type="EMBL" id="KAA0257028.1"/>
    </source>
</evidence>
<feature type="transmembrane region" description="Helical" evidence="5">
    <location>
        <begin position="33"/>
        <end position="52"/>
    </location>
</feature>
<feature type="transmembrane region" description="Helical" evidence="5">
    <location>
        <begin position="178"/>
        <end position="196"/>
    </location>
</feature>
<comment type="subcellular location">
    <subcellularLocation>
        <location evidence="1">Membrane</location>
        <topology evidence="1">Multi-pass membrane protein</topology>
    </subcellularLocation>
</comment>
<feature type="transmembrane region" description="Helical" evidence="5">
    <location>
        <begin position="64"/>
        <end position="82"/>
    </location>
</feature>
<dbReference type="GO" id="GO:0016020">
    <property type="term" value="C:membrane"/>
    <property type="evidence" value="ECO:0007669"/>
    <property type="project" value="UniProtKB-SubCell"/>
</dbReference>
<dbReference type="OrthoDB" id="9811701at2"/>
<dbReference type="PANTHER" id="PTHR30249:SF0">
    <property type="entry name" value="PLASTIDAL GLYCOLATE_GLYCERATE TRANSLOCATOR 1, CHLOROPLASTIC"/>
    <property type="match status" value="1"/>
</dbReference>
<evidence type="ECO:0000313" key="7">
    <source>
        <dbReference type="Proteomes" id="UP000322876"/>
    </source>
</evidence>
<sequence>MKSLIETPVFAVMITFMVFYLATKLYTKYRFILFNPVLVSITSLIVILKTINLDYHTYFKGAKIISFFLGPSVVALGVPLYLQFEEIKKRGIPILISITIGSIVGILSAALTAKLLGASKTVVASIAPKSVTTPIAMGISEKIGGIPSLTAAIVIATGVLGAVIGPAFLKLTGIKNKIAIGLAIGSASHGIGTARAFEEGELEGASSSLAICLNGIATAIFTPIIFYIIYKLL</sequence>
<organism evidence="6 7">
    <name type="scientific">Deferribacter autotrophicus</name>
    <dbReference type="NCBI Taxonomy" id="500465"/>
    <lineage>
        <taxon>Bacteria</taxon>
        <taxon>Pseudomonadati</taxon>
        <taxon>Deferribacterota</taxon>
        <taxon>Deferribacteres</taxon>
        <taxon>Deferribacterales</taxon>
        <taxon>Deferribacteraceae</taxon>
        <taxon>Deferribacter</taxon>
    </lineage>
</organism>
<dbReference type="InterPro" id="IPR005261">
    <property type="entry name" value="YohK-like"/>
</dbReference>
<dbReference type="Pfam" id="PF04172">
    <property type="entry name" value="LrgB"/>
    <property type="match status" value="1"/>
</dbReference>
<dbReference type="PANTHER" id="PTHR30249">
    <property type="entry name" value="PUTATIVE SEROTONIN TRANSPORTER"/>
    <property type="match status" value="1"/>
</dbReference>
<feature type="transmembrane region" description="Helical" evidence="5">
    <location>
        <begin position="146"/>
        <end position="169"/>
    </location>
</feature>
<gene>
    <name evidence="6" type="ORF">FHQ18_10695</name>
</gene>
<evidence type="ECO:0000256" key="5">
    <source>
        <dbReference type="SAM" id="Phobius"/>
    </source>
</evidence>
<evidence type="ECO:0000256" key="3">
    <source>
        <dbReference type="ARBA" id="ARBA00022989"/>
    </source>
</evidence>
<feature type="transmembrane region" description="Helical" evidence="5">
    <location>
        <begin position="208"/>
        <end position="230"/>
    </location>
</feature>
<evidence type="ECO:0000256" key="2">
    <source>
        <dbReference type="ARBA" id="ARBA00022692"/>
    </source>
</evidence>
<keyword evidence="4 5" id="KW-0472">Membrane</keyword>
<feature type="transmembrane region" description="Helical" evidence="5">
    <location>
        <begin position="94"/>
        <end position="113"/>
    </location>
</feature>
<dbReference type="RefSeq" id="WP_149267173.1">
    <property type="nucleotide sequence ID" value="NZ_VFJB01000009.1"/>
</dbReference>
<reference evidence="6 7" key="1">
    <citation type="submission" date="2019-06" db="EMBL/GenBank/DDBJ databases">
        <title>Genomic insights into carbon and energy metabolism of Deferribacter autotrophicus revealed new metabolic traits in the phylum Deferribacteres.</title>
        <authorList>
            <person name="Slobodkin A.I."/>
            <person name="Slobodkina G.B."/>
            <person name="Allioux M."/>
            <person name="Alain K."/>
            <person name="Jebbar M."/>
            <person name="Shadrin V."/>
            <person name="Kublanov I.V."/>
            <person name="Toshchakov S.V."/>
            <person name="Bonch-Osmolovskaya E.A."/>
        </authorList>
    </citation>
    <scope>NUCLEOTIDE SEQUENCE [LARGE SCALE GENOMIC DNA]</scope>
    <source>
        <strain evidence="6 7">SL50</strain>
    </source>
</reference>
<proteinExistence type="predicted"/>
<keyword evidence="2 5" id="KW-0812">Transmembrane</keyword>
<accession>A0A5A8F5U0</accession>
<evidence type="ECO:0000256" key="4">
    <source>
        <dbReference type="ARBA" id="ARBA00023136"/>
    </source>
</evidence>
<dbReference type="NCBIfam" id="TIGR00659">
    <property type="entry name" value="CidB/LrgB family autolysis modulator"/>
    <property type="match status" value="1"/>
</dbReference>
<dbReference type="Proteomes" id="UP000322876">
    <property type="component" value="Unassembled WGS sequence"/>
</dbReference>